<gene>
    <name evidence="1" type="ordered locus">Runsl_0140</name>
</gene>
<dbReference type="Proteomes" id="UP000000493">
    <property type="component" value="Chromosome"/>
</dbReference>
<evidence type="ECO:0000313" key="2">
    <source>
        <dbReference type="Proteomes" id="UP000000493"/>
    </source>
</evidence>
<name>A0A7U3ZG46_RUNSL</name>
<reference evidence="2" key="1">
    <citation type="submission" date="2011-06" db="EMBL/GenBank/DDBJ databases">
        <title>The complete genome of chromosome of Runella slithyformis DSM 19594.</title>
        <authorList>
            <consortium name="US DOE Joint Genome Institute (JGI-PGF)"/>
            <person name="Lucas S."/>
            <person name="Han J."/>
            <person name="Lapidus A."/>
            <person name="Bruce D."/>
            <person name="Goodwin L."/>
            <person name="Pitluck S."/>
            <person name="Peters L."/>
            <person name="Kyrpides N."/>
            <person name="Mavromatis K."/>
            <person name="Ivanova N."/>
            <person name="Ovchinnikova G."/>
            <person name="Zhang X."/>
            <person name="Misra M."/>
            <person name="Detter J.C."/>
            <person name="Tapia R."/>
            <person name="Han C."/>
            <person name="Land M."/>
            <person name="Hauser L."/>
            <person name="Markowitz V."/>
            <person name="Cheng J.-F."/>
            <person name="Hugenholtz P."/>
            <person name="Woyke T."/>
            <person name="Wu D."/>
            <person name="Tindall B."/>
            <person name="Faehrich R."/>
            <person name="Brambilla E."/>
            <person name="Klenk H.-P."/>
            <person name="Eisen J.A."/>
        </authorList>
    </citation>
    <scope>NUCLEOTIDE SEQUENCE [LARGE SCALE GENOMIC DNA]</scope>
    <source>
        <strain evidence="2">ATCC 29530 / DSM 19594 / LMG 11500 / NCIMB 11436 / LSU 4</strain>
    </source>
</reference>
<protein>
    <recommendedName>
        <fullName evidence="3">Lipoprotein</fullName>
    </recommendedName>
</protein>
<sequence>MKLRKALNNSIVALRKAQYGILIMGCILTATGCDRKEANQPICMNITKDTTFTLKTNNWTGNVFNIAFSMNAAIDSSLEVSFNYPKEMRPSTNHTLYKLSYAKGNVIVDTSLECYARVVEIAVIKKSVKPIPMCFKFNKYQFSKKTD</sequence>
<reference evidence="1 2" key="2">
    <citation type="journal article" date="2012" name="Stand. Genomic Sci.">
        <title>Complete genome sequence of the aquatic bacterium Runella slithyformis type strain (LSU 4(T)).</title>
        <authorList>
            <person name="Copeland A."/>
            <person name="Zhang X."/>
            <person name="Misra M."/>
            <person name="Lapidus A."/>
            <person name="Nolan M."/>
            <person name="Lucas S."/>
            <person name="Deshpande S."/>
            <person name="Cheng J.F."/>
            <person name="Tapia R."/>
            <person name="Goodwin L.A."/>
            <person name="Pitluck S."/>
            <person name="Liolios K."/>
            <person name="Pagani I."/>
            <person name="Ivanova N."/>
            <person name="Mikhailova N."/>
            <person name="Pati A."/>
            <person name="Chen A."/>
            <person name="Palaniappan K."/>
            <person name="Land M."/>
            <person name="Hauser L."/>
            <person name="Pan C."/>
            <person name="Jeffries C.D."/>
            <person name="Detter J.C."/>
            <person name="Brambilla E.M."/>
            <person name="Rohde M."/>
            <person name="Djao O.D."/>
            <person name="Goker M."/>
            <person name="Sikorski J."/>
            <person name="Tindall B.J."/>
            <person name="Woyke T."/>
            <person name="Bristow J."/>
            <person name="Eisen J.A."/>
            <person name="Markowitz V."/>
            <person name="Hugenholtz P."/>
            <person name="Kyrpides N.C."/>
            <person name="Klenk H.P."/>
            <person name="Mavromatis K."/>
        </authorList>
    </citation>
    <scope>NUCLEOTIDE SEQUENCE [LARGE SCALE GENOMIC DNA]</scope>
    <source>
        <strain evidence="2">ATCC 29530 / DSM 19594 / LMG 11500 / NCIMB 11436 / LSU 4</strain>
    </source>
</reference>
<dbReference type="AlphaFoldDB" id="A0A7U3ZG46"/>
<dbReference type="KEGG" id="rsi:Runsl_0140"/>
<evidence type="ECO:0008006" key="3">
    <source>
        <dbReference type="Google" id="ProtNLM"/>
    </source>
</evidence>
<dbReference type="PROSITE" id="PS51257">
    <property type="entry name" value="PROKAR_LIPOPROTEIN"/>
    <property type="match status" value="1"/>
</dbReference>
<accession>A0A7U3ZG46</accession>
<evidence type="ECO:0000313" key="1">
    <source>
        <dbReference type="EMBL" id="AEI46598.1"/>
    </source>
</evidence>
<proteinExistence type="predicted"/>
<dbReference type="RefSeq" id="WP_013925923.1">
    <property type="nucleotide sequence ID" value="NC_015703.1"/>
</dbReference>
<keyword evidence="2" id="KW-1185">Reference proteome</keyword>
<organism evidence="1 2">
    <name type="scientific">Runella slithyformis (strain ATCC 29530 / DSM 19594 / LMG 11500 / NCIMB 11436 / LSU 4)</name>
    <dbReference type="NCBI Taxonomy" id="761193"/>
    <lineage>
        <taxon>Bacteria</taxon>
        <taxon>Pseudomonadati</taxon>
        <taxon>Bacteroidota</taxon>
        <taxon>Cytophagia</taxon>
        <taxon>Cytophagales</taxon>
        <taxon>Spirosomataceae</taxon>
        <taxon>Runella</taxon>
    </lineage>
</organism>
<dbReference type="EMBL" id="CP002859">
    <property type="protein sequence ID" value="AEI46598.1"/>
    <property type="molecule type" value="Genomic_DNA"/>
</dbReference>